<feature type="binding site" evidence="7">
    <location>
        <position position="49"/>
    </location>
    <ligand>
        <name>Fe cation</name>
        <dbReference type="ChEBI" id="CHEBI:24875"/>
        <label>1</label>
    </ligand>
</feature>
<dbReference type="SUPFAM" id="SSF47240">
    <property type="entry name" value="Ferritin-like"/>
    <property type="match status" value="1"/>
</dbReference>
<evidence type="ECO:0000256" key="7">
    <source>
        <dbReference type="PIRSR" id="PIRSR601519-1"/>
    </source>
</evidence>
<sequence length="169" mass="19471">MTEKLQNALNEQITAELWSANLYLSMSFYLEREGFSGMARWMQKQSAEEIGHAYAIAEYMIKREATPKVDKVDVVPQGWGNPVEVFEHALEHEKHVSKLIDELVQVASEEKDNATQNFLWQFVREQVEEEANVLNIVSRLRKAGDSAILFMDAKLGERESQTRIINKNK</sequence>
<feature type="binding site" evidence="7">
    <location>
        <position position="93"/>
    </location>
    <ligand>
        <name>Fe cation</name>
        <dbReference type="ChEBI" id="CHEBI:24875"/>
        <label>1</label>
    </ligand>
</feature>
<dbReference type="FunFam" id="1.20.1260.10:FF:000001">
    <property type="entry name" value="Non-heme ferritin"/>
    <property type="match status" value="1"/>
</dbReference>
<dbReference type="InterPro" id="IPR009078">
    <property type="entry name" value="Ferritin-like_SF"/>
</dbReference>
<dbReference type="RefSeq" id="WP_005654442.1">
    <property type="nucleotide sequence ID" value="NZ_BAABYC010000001.1"/>
</dbReference>
<dbReference type="PROSITE" id="PS50905">
    <property type="entry name" value="FERRITIN_LIKE"/>
    <property type="match status" value="1"/>
</dbReference>
<dbReference type="GO" id="GO:0005829">
    <property type="term" value="C:cytosol"/>
    <property type="evidence" value="ECO:0007669"/>
    <property type="project" value="TreeGrafter"/>
</dbReference>
<dbReference type="EMBL" id="QRPN01000016">
    <property type="protein sequence ID" value="RHM16473.1"/>
    <property type="molecule type" value="Genomic_DNA"/>
</dbReference>
<dbReference type="Gene3D" id="1.20.1260.10">
    <property type="match status" value="1"/>
</dbReference>
<comment type="similarity">
    <text evidence="1 8">Belongs to the ferritin family. Prokaryotic subfamily.</text>
</comment>
<keyword evidence="5 7" id="KW-0408">Iron</keyword>
<dbReference type="GO" id="GO:0006879">
    <property type="term" value="P:intracellular iron ion homeostasis"/>
    <property type="evidence" value="ECO:0007669"/>
    <property type="project" value="UniProtKB-KW"/>
</dbReference>
<comment type="function">
    <text evidence="6">May alleviate iron toxicity in the presence of oxygen.</text>
</comment>
<comment type="caution">
    <text evidence="10">The sequence shown here is derived from an EMBL/GenBank/DDBJ whole genome shotgun (WGS) entry which is preliminary data.</text>
</comment>
<organism evidence="10 11">
    <name type="scientific">Bacteroides stercoris</name>
    <dbReference type="NCBI Taxonomy" id="46506"/>
    <lineage>
        <taxon>Bacteria</taxon>
        <taxon>Pseudomonadati</taxon>
        <taxon>Bacteroidota</taxon>
        <taxon>Bacteroidia</taxon>
        <taxon>Bacteroidales</taxon>
        <taxon>Bacteroidaceae</taxon>
        <taxon>Bacteroides</taxon>
    </lineage>
</organism>
<dbReference type="PANTHER" id="PTHR11431:SF127">
    <property type="entry name" value="BACTERIAL NON-HEME FERRITIN"/>
    <property type="match status" value="1"/>
</dbReference>
<feature type="binding site" evidence="7">
    <location>
        <position position="52"/>
    </location>
    <ligand>
        <name>Fe cation</name>
        <dbReference type="ChEBI" id="CHEBI:24875"/>
        <label>1</label>
    </ligand>
</feature>
<dbReference type="GeneID" id="31796948"/>
<evidence type="ECO:0000256" key="2">
    <source>
        <dbReference type="ARBA" id="ARBA00022434"/>
    </source>
</evidence>
<evidence type="ECO:0000256" key="4">
    <source>
        <dbReference type="ARBA" id="ARBA00023002"/>
    </source>
</evidence>
<dbReference type="GO" id="GO:0008198">
    <property type="term" value="F:ferrous iron binding"/>
    <property type="evidence" value="ECO:0007669"/>
    <property type="project" value="TreeGrafter"/>
</dbReference>
<gene>
    <name evidence="10" type="ORF">DWZ78_13775</name>
</gene>
<keyword evidence="4" id="KW-0560">Oxidoreductase</keyword>
<comment type="catalytic activity">
    <reaction evidence="8">
        <text>4 Fe(2+) + O2 + 6 H2O = 4 iron(III) oxide-hydroxide + 12 H(+)</text>
        <dbReference type="Rhea" id="RHEA:11972"/>
        <dbReference type="ChEBI" id="CHEBI:15377"/>
        <dbReference type="ChEBI" id="CHEBI:15378"/>
        <dbReference type="ChEBI" id="CHEBI:15379"/>
        <dbReference type="ChEBI" id="CHEBI:29033"/>
        <dbReference type="ChEBI" id="CHEBI:78619"/>
        <dbReference type="EC" id="1.16.3.2"/>
    </reaction>
</comment>
<evidence type="ECO:0000256" key="3">
    <source>
        <dbReference type="ARBA" id="ARBA00022723"/>
    </source>
</evidence>
<keyword evidence="3 7" id="KW-0479">Metal-binding</keyword>
<evidence type="ECO:0000256" key="5">
    <source>
        <dbReference type="ARBA" id="ARBA00023004"/>
    </source>
</evidence>
<dbReference type="InterPro" id="IPR008331">
    <property type="entry name" value="Ferritin_DPS_dom"/>
</dbReference>
<feature type="binding site" evidence="7">
    <location>
        <position position="16"/>
    </location>
    <ligand>
        <name>Fe cation</name>
        <dbReference type="ChEBI" id="CHEBI:24875"/>
        <label>1</label>
    </ligand>
</feature>
<feature type="binding site" evidence="7">
    <location>
        <position position="126"/>
    </location>
    <ligand>
        <name>Fe cation</name>
        <dbReference type="ChEBI" id="CHEBI:24875"/>
        <label>1</label>
    </ligand>
</feature>
<evidence type="ECO:0000259" key="9">
    <source>
        <dbReference type="PROSITE" id="PS50905"/>
    </source>
</evidence>
<dbReference type="InterPro" id="IPR012347">
    <property type="entry name" value="Ferritin-like"/>
</dbReference>
<dbReference type="InterPro" id="IPR001519">
    <property type="entry name" value="Ferritin"/>
</dbReference>
<accession>A0A415PT83</accession>
<keyword evidence="2 8" id="KW-0409">Iron storage</keyword>
<dbReference type="EC" id="1.16.3.2" evidence="8"/>
<name>A0A415PT83_BACSE</name>
<comment type="subcellular location">
    <subcellularLocation>
        <location evidence="8">Cytoplasm</location>
    </subcellularLocation>
</comment>
<protein>
    <recommendedName>
        <fullName evidence="8">Ferritin</fullName>
        <ecNumber evidence="8">1.16.3.2</ecNumber>
    </recommendedName>
</protein>
<reference evidence="10 11" key="1">
    <citation type="submission" date="2018-08" db="EMBL/GenBank/DDBJ databases">
        <title>A genome reference for cultivated species of the human gut microbiota.</title>
        <authorList>
            <person name="Zou Y."/>
            <person name="Xue W."/>
            <person name="Luo G."/>
        </authorList>
    </citation>
    <scope>NUCLEOTIDE SEQUENCE [LARGE SCALE GENOMIC DNA]</scope>
    <source>
        <strain evidence="10 11">AF35-20</strain>
    </source>
</reference>
<dbReference type="GO" id="GO:0008199">
    <property type="term" value="F:ferric iron binding"/>
    <property type="evidence" value="ECO:0007669"/>
    <property type="project" value="InterPro"/>
</dbReference>
<proteinExistence type="inferred from homology"/>
<dbReference type="InterPro" id="IPR041719">
    <property type="entry name" value="Ferritin_prok"/>
</dbReference>
<dbReference type="PANTHER" id="PTHR11431">
    <property type="entry name" value="FERRITIN"/>
    <property type="match status" value="1"/>
</dbReference>
<dbReference type="Pfam" id="PF00210">
    <property type="entry name" value="Ferritin"/>
    <property type="match status" value="1"/>
</dbReference>
<dbReference type="GO" id="GO:0006826">
    <property type="term" value="P:iron ion transport"/>
    <property type="evidence" value="ECO:0007669"/>
    <property type="project" value="InterPro"/>
</dbReference>
<dbReference type="GO" id="GO:0004322">
    <property type="term" value="F:ferroxidase activity"/>
    <property type="evidence" value="ECO:0007669"/>
    <property type="project" value="TreeGrafter"/>
</dbReference>
<evidence type="ECO:0000256" key="6">
    <source>
        <dbReference type="ARBA" id="ARBA00054546"/>
    </source>
</evidence>
<dbReference type="Proteomes" id="UP000284604">
    <property type="component" value="Unassembled WGS sequence"/>
</dbReference>
<keyword evidence="8" id="KW-0963">Cytoplasm</keyword>
<feature type="domain" description="Ferritin-like diiron" evidence="9">
    <location>
        <begin position="1"/>
        <end position="144"/>
    </location>
</feature>
<evidence type="ECO:0000313" key="10">
    <source>
        <dbReference type="EMBL" id="RHM16473.1"/>
    </source>
</evidence>
<evidence type="ECO:0000313" key="11">
    <source>
        <dbReference type="Proteomes" id="UP000284604"/>
    </source>
</evidence>
<evidence type="ECO:0000256" key="1">
    <source>
        <dbReference type="ARBA" id="ARBA00006950"/>
    </source>
</evidence>
<dbReference type="InterPro" id="IPR009040">
    <property type="entry name" value="Ferritin-like_diiron"/>
</dbReference>
<dbReference type="AlphaFoldDB" id="A0A415PT83"/>
<dbReference type="CDD" id="cd01055">
    <property type="entry name" value="Nonheme_Ferritin"/>
    <property type="match status" value="1"/>
</dbReference>
<comment type="function">
    <text evidence="8">Iron-storage protein.</text>
</comment>
<dbReference type="GO" id="GO:0042802">
    <property type="term" value="F:identical protein binding"/>
    <property type="evidence" value="ECO:0007669"/>
    <property type="project" value="UniProtKB-ARBA"/>
</dbReference>
<evidence type="ECO:0000256" key="8">
    <source>
        <dbReference type="RuleBase" id="RU361145"/>
    </source>
</evidence>